<dbReference type="PANTHER" id="PTHR31208">
    <property type="entry name" value="EXPRESSED PROTEIN"/>
    <property type="match status" value="1"/>
</dbReference>
<evidence type="ECO:0000313" key="1">
    <source>
        <dbReference type="EMBL" id="KAK2998637.1"/>
    </source>
</evidence>
<sequence>MNQAQAMLELFCRDCLREHISSVVISVNLVHGNLFRINPFPDPMITRGPPGIQVPSIIRIHKARNLTFCPITIKHDAKNQVYPRKSNSSSSQKEDVDDKCFLTSDPETTLSTKIINGGGRNPIFDENFRLMFKHLTRH</sequence>
<dbReference type="Proteomes" id="UP001188597">
    <property type="component" value="Unassembled WGS sequence"/>
</dbReference>
<protein>
    <recommendedName>
        <fullName evidence="3">C2 domain-containing protein</fullName>
    </recommendedName>
</protein>
<keyword evidence="2" id="KW-1185">Reference proteome</keyword>
<comment type="caution">
    <text evidence="1">The sequence shown here is derived from an EMBL/GenBank/DDBJ whole genome shotgun (WGS) entry which is preliminary data.</text>
</comment>
<dbReference type="PANTHER" id="PTHR31208:SF2">
    <property type="entry name" value="DOMAIN-CONTAINING PROTEIN, PUTATIVE, EXPRESSED-RELATED"/>
    <property type="match status" value="1"/>
</dbReference>
<dbReference type="AlphaFoldDB" id="A0AA89ADF8"/>
<dbReference type="EMBL" id="JAVXUP010003561">
    <property type="protein sequence ID" value="KAK2998637.1"/>
    <property type="molecule type" value="Genomic_DNA"/>
</dbReference>
<gene>
    <name evidence="1" type="ORF">RJ639_023712</name>
</gene>
<accession>A0AA89ADF8</accession>
<organism evidence="1 2">
    <name type="scientific">Escallonia herrerae</name>
    <dbReference type="NCBI Taxonomy" id="1293975"/>
    <lineage>
        <taxon>Eukaryota</taxon>
        <taxon>Viridiplantae</taxon>
        <taxon>Streptophyta</taxon>
        <taxon>Embryophyta</taxon>
        <taxon>Tracheophyta</taxon>
        <taxon>Spermatophyta</taxon>
        <taxon>Magnoliopsida</taxon>
        <taxon>eudicotyledons</taxon>
        <taxon>Gunneridae</taxon>
        <taxon>Pentapetalae</taxon>
        <taxon>asterids</taxon>
        <taxon>campanulids</taxon>
        <taxon>Escalloniales</taxon>
        <taxon>Escalloniaceae</taxon>
        <taxon>Escallonia</taxon>
    </lineage>
</organism>
<evidence type="ECO:0000313" key="2">
    <source>
        <dbReference type="Proteomes" id="UP001188597"/>
    </source>
</evidence>
<proteinExistence type="predicted"/>
<reference evidence="1" key="1">
    <citation type="submission" date="2022-12" db="EMBL/GenBank/DDBJ databases">
        <title>Draft genome assemblies for two species of Escallonia (Escalloniales).</title>
        <authorList>
            <person name="Chanderbali A."/>
            <person name="Dervinis C."/>
            <person name="Anghel I."/>
            <person name="Soltis D."/>
            <person name="Soltis P."/>
            <person name="Zapata F."/>
        </authorList>
    </citation>
    <scope>NUCLEOTIDE SEQUENCE</scope>
    <source>
        <strain evidence="1">UCBG64.0493</strain>
        <tissue evidence="1">Leaf</tissue>
    </source>
</reference>
<name>A0AA89ADF8_9ASTE</name>
<evidence type="ECO:0008006" key="3">
    <source>
        <dbReference type="Google" id="ProtNLM"/>
    </source>
</evidence>